<evidence type="ECO:0000256" key="3">
    <source>
        <dbReference type="SAM" id="Phobius"/>
    </source>
</evidence>
<keyword evidence="3" id="KW-1133">Transmembrane helix</keyword>
<evidence type="ECO:0000313" key="4">
    <source>
        <dbReference type="EMBL" id="MFD1042823.1"/>
    </source>
</evidence>
<dbReference type="SUPFAM" id="SSF53335">
    <property type="entry name" value="S-adenosyl-L-methionine-dependent methyltransferases"/>
    <property type="match status" value="1"/>
</dbReference>
<dbReference type="PANTHER" id="PTHR43317:SF1">
    <property type="entry name" value="THERMOSPERMINE SYNTHASE ACAULIS5"/>
    <property type="match status" value="1"/>
</dbReference>
<keyword evidence="5" id="KW-1185">Reference proteome</keyword>
<organism evidence="4 5">
    <name type="scientific">Pseudoxanthomonas kaohsiungensis</name>
    <dbReference type="NCBI Taxonomy" id="283923"/>
    <lineage>
        <taxon>Bacteria</taxon>
        <taxon>Pseudomonadati</taxon>
        <taxon>Pseudomonadota</taxon>
        <taxon>Gammaproteobacteria</taxon>
        <taxon>Lysobacterales</taxon>
        <taxon>Lysobacteraceae</taxon>
        <taxon>Pseudoxanthomonas</taxon>
    </lineage>
</organism>
<feature type="transmembrane region" description="Helical" evidence="3">
    <location>
        <begin position="469"/>
        <end position="487"/>
    </location>
</feature>
<proteinExistence type="predicted"/>
<feature type="transmembrane region" description="Helical" evidence="3">
    <location>
        <begin position="82"/>
        <end position="106"/>
    </location>
</feature>
<feature type="transmembrane region" description="Helical" evidence="3">
    <location>
        <begin position="198"/>
        <end position="218"/>
    </location>
</feature>
<keyword evidence="3" id="KW-0812">Transmembrane</keyword>
<reference evidence="5" key="1">
    <citation type="journal article" date="2019" name="Int. J. Syst. Evol. Microbiol.">
        <title>The Global Catalogue of Microorganisms (GCM) 10K type strain sequencing project: providing services to taxonomists for standard genome sequencing and annotation.</title>
        <authorList>
            <consortium name="The Broad Institute Genomics Platform"/>
            <consortium name="The Broad Institute Genome Sequencing Center for Infectious Disease"/>
            <person name="Wu L."/>
            <person name="Ma J."/>
        </authorList>
    </citation>
    <scope>NUCLEOTIDE SEQUENCE [LARGE SCALE GENOMIC DNA]</scope>
    <source>
        <strain evidence="5">CCUG 55854</strain>
    </source>
</reference>
<feature type="transmembrane region" description="Helical" evidence="3">
    <location>
        <begin position="168"/>
        <end position="192"/>
    </location>
</feature>
<dbReference type="NCBIfam" id="NF037959">
    <property type="entry name" value="MFS_SpdSyn"/>
    <property type="match status" value="1"/>
</dbReference>
<keyword evidence="3" id="KW-0472">Membrane</keyword>
<dbReference type="Gene3D" id="3.40.50.150">
    <property type="entry name" value="Vaccinia Virus protein VP39"/>
    <property type="match status" value="1"/>
</dbReference>
<keyword evidence="1" id="KW-0620">Polyamine biosynthesis</keyword>
<dbReference type="InterPro" id="IPR029063">
    <property type="entry name" value="SAM-dependent_MTases_sf"/>
</dbReference>
<accession>A0ABW3LYA4</accession>
<feature type="transmembrane region" description="Helical" evidence="3">
    <location>
        <begin position="370"/>
        <end position="401"/>
    </location>
</feature>
<dbReference type="Proteomes" id="UP001597033">
    <property type="component" value="Unassembled WGS sequence"/>
</dbReference>
<feature type="transmembrane region" description="Helical" evidence="3">
    <location>
        <begin position="296"/>
        <end position="315"/>
    </location>
</feature>
<sequence>MPSPRGGQAPSPLPGTAVLALFVVSGFAGLVYQSLWSHYLGLVLGHAAYAQSLVLAIFMGGMALGAWWVARRGRHWARLLRAYAIAEAAIGVLGLAFHPLFLGYLGLSEVVLPALGGGLAGRLYPWLGAALLILPACLLLGATFPLLSAGWLRAGGGQAARAGHDARVLGGLYFANSLGAALGALGATFLLLPRLGMPGALAVAGIANLAVAAVAAWLSLRHELSHVPAAAPTGPSRADPSDGPAAAADGAGRPQRTRQVRAVLWIALASGACSFVYEIGWIRLLNQALGTTLHSFELMLAAFLLGLAFGGAWVQRRAARLHDPLRVAALAQVAMGVAALLSLLAFAHSFDWTAALVQSLSRTDGGYRLYLLGSAVIAMAVMLPAAFFAGMTLPLFTLALLRDGAGEAAIGRLYAANTLGAIAGVLLMVHVLVPLAGVRAGIMLAAAVDVLLGFWLLAHARGELAPRRVGGMVLAAVAAFVLVLGWGRPDPRTQLSGAFRTGFARLDGALEVPFLRDGKTATIGVARSPAQGTLSLLTNGKSDGAMSASIDGPPAGDELTMVTLGALPLALHPQPRQVGVIGLGLGLTTHTLLGSDRVERVETVEIEPVVHAAGTRHFAARIGRALDDPRSHIHFDDARHFFSSHRRRYDVIVSEPSNPWVSGVASLFTTQFYVFLRGHLAEDGILVQWLQTYEIDDALLAPIIAALLEGFPDAQVYLAQDNDLVVVACRQRCPDPDARRLHAGAALSRETARVGLDGDAALPLRRIGGRALLQTYVRALQAQPHSDFHPLVSLQGPRTRFRGDRADTLQRLADNGLPVLDLLEGRTPPPASQPARALPGHGLLLARDRAITLAAALRDGTHASTLALRERDAPAAEPQLQALLGLSRGPVVDPATWAVAASAMAMATLGPLPAADLRGVWIEPAWIDPALQPEPVRRMLAMYAAAAARDAAAMRTTGEAVLQLPQALPAEVQEQALLVAQLGAIGMGRAADVERLHAGYGVALPHSPALRMVRHMVRIRALEDVDRERRAGAAAGGDQGVEPPR</sequence>
<comment type="caution">
    <text evidence="4">The sequence shown here is derived from an EMBL/GenBank/DDBJ whole genome shotgun (WGS) entry which is preliminary data.</text>
</comment>
<gene>
    <name evidence="4" type="ORF">ACFQ2N_10770</name>
</gene>
<dbReference type="Pfam" id="PF01564">
    <property type="entry name" value="Spermine_synth"/>
    <property type="match status" value="1"/>
</dbReference>
<feature type="transmembrane region" description="Helical" evidence="3">
    <location>
        <begin position="126"/>
        <end position="147"/>
    </location>
</feature>
<evidence type="ECO:0000313" key="5">
    <source>
        <dbReference type="Proteomes" id="UP001597033"/>
    </source>
</evidence>
<protein>
    <submittedName>
        <fullName evidence="4">Fused MFS/spermidine synthase</fullName>
    </submittedName>
</protein>
<feature type="transmembrane region" description="Helical" evidence="3">
    <location>
        <begin position="48"/>
        <end position="70"/>
    </location>
</feature>
<name>A0ABW3LYA4_9GAMM</name>
<feature type="compositionally biased region" description="Low complexity" evidence="2">
    <location>
        <begin position="235"/>
        <end position="254"/>
    </location>
</feature>
<dbReference type="RefSeq" id="WP_162378546.1">
    <property type="nucleotide sequence ID" value="NZ_JBHTKN010000006.1"/>
</dbReference>
<evidence type="ECO:0000256" key="2">
    <source>
        <dbReference type="SAM" id="MobiDB-lite"/>
    </source>
</evidence>
<feature type="transmembrane region" description="Helical" evidence="3">
    <location>
        <begin position="438"/>
        <end position="457"/>
    </location>
</feature>
<evidence type="ECO:0000256" key="1">
    <source>
        <dbReference type="ARBA" id="ARBA00023115"/>
    </source>
</evidence>
<feature type="transmembrane region" description="Helical" evidence="3">
    <location>
        <begin position="262"/>
        <end position="284"/>
    </location>
</feature>
<feature type="transmembrane region" description="Helical" evidence="3">
    <location>
        <begin position="12"/>
        <end position="36"/>
    </location>
</feature>
<dbReference type="EMBL" id="JBHTKN010000006">
    <property type="protein sequence ID" value="MFD1042823.1"/>
    <property type="molecule type" value="Genomic_DNA"/>
</dbReference>
<feature type="transmembrane region" description="Helical" evidence="3">
    <location>
        <begin position="327"/>
        <end position="350"/>
    </location>
</feature>
<dbReference type="PANTHER" id="PTHR43317">
    <property type="entry name" value="THERMOSPERMINE SYNTHASE ACAULIS5"/>
    <property type="match status" value="1"/>
</dbReference>
<feature type="transmembrane region" description="Helical" evidence="3">
    <location>
        <begin position="413"/>
        <end position="432"/>
    </location>
</feature>
<feature type="region of interest" description="Disordered" evidence="2">
    <location>
        <begin position="229"/>
        <end position="254"/>
    </location>
</feature>